<dbReference type="Proteomes" id="UP000299102">
    <property type="component" value="Unassembled WGS sequence"/>
</dbReference>
<sequence>MGDRYFTASVNRSTGDAPARGGRGRPRHSCARDPVTIAVSLQYNRNNIVYAIFRNEHIKSLSYRPPPMIDRGTVNCSSVTFRVSCSRAFTSVSLYQKPPDPGAFDITDSLKSKIDSWKVSVSTAIVRPARSPLKGGPLRPNGCRVYTPSRRRRRAGARAGGCR</sequence>
<evidence type="ECO:0000313" key="2">
    <source>
        <dbReference type="EMBL" id="GBP22036.1"/>
    </source>
</evidence>
<evidence type="ECO:0000313" key="3">
    <source>
        <dbReference type="Proteomes" id="UP000299102"/>
    </source>
</evidence>
<protein>
    <submittedName>
        <fullName evidence="2">Uncharacterized protein</fullName>
    </submittedName>
</protein>
<comment type="caution">
    <text evidence="2">The sequence shown here is derived from an EMBL/GenBank/DDBJ whole genome shotgun (WGS) entry which is preliminary data.</text>
</comment>
<gene>
    <name evidence="2" type="ORF">EVAR_18677_1</name>
</gene>
<dbReference type="AlphaFoldDB" id="A0A4C1U848"/>
<reference evidence="2 3" key="1">
    <citation type="journal article" date="2019" name="Commun. Biol.">
        <title>The bagworm genome reveals a unique fibroin gene that provides high tensile strength.</title>
        <authorList>
            <person name="Kono N."/>
            <person name="Nakamura H."/>
            <person name="Ohtoshi R."/>
            <person name="Tomita M."/>
            <person name="Numata K."/>
            <person name="Arakawa K."/>
        </authorList>
    </citation>
    <scope>NUCLEOTIDE SEQUENCE [LARGE SCALE GENOMIC DNA]</scope>
</reference>
<evidence type="ECO:0000256" key="1">
    <source>
        <dbReference type="SAM" id="MobiDB-lite"/>
    </source>
</evidence>
<name>A0A4C1U848_EUMVA</name>
<organism evidence="2 3">
    <name type="scientific">Eumeta variegata</name>
    <name type="common">Bagworm moth</name>
    <name type="synonym">Eumeta japonica</name>
    <dbReference type="NCBI Taxonomy" id="151549"/>
    <lineage>
        <taxon>Eukaryota</taxon>
        <taxon>Metazoa</taxon>
        <taxon>Ecdysozoa</taxon>
        <taxon>Arthropoda</taxon>
        <taxon>Hexapoda</taxon>
        <taxon>Insecta</taxon>
        <taxon>Pterygota</taxon>
        <taxon>Neoptera</taxon>
        <taxon>Endopterygota</taxon>
        <taxon>Lepidoptera</taxon>
        <taxon>Glossata</taxon>
        <taxon>Ditrysia</taxon>
        <taxon>Tineoidea</taxon>
        <taxon>Psychidae</taxon>
        <taxon>Oiketicinae</taxon>
        <taxon>Eumeta</taxon>
    </lineage>
</organism>
<proteinExistence type="predicted"/>
<feature type="region of interest" description="Disordered" evidence="1">
    <location>
        <begin position="1"/>
        <end position="29"/>
    </location>
</feature>
<dbReference type="EMBL" id="BGZK01000135">
    <property type="protein sequence ID" value="GBP22036.1"/>
    <property type="molecule type" value="Genomic_DNA"/>
</dbReference>
<keyword evidence="3" id="KW-1185">Reference proteome</keyword>
<accession>A0A4C1U848</accession>